<name>D6SQM0_9BACT</name>
<dbReference type="GO" id="GO:0005829">
    <property type="term" value="C:cytosol"/>
    <property type="evidence" value="ECO:0007669"/>
    <property type="project" value="TreeGrafter"/>
</dbReference>
<evidence type="ECO:0000256" key="7">
    <source>
        <dbReference type="ARBA" id="ARBA00023014"/>
    </source>
</evidence>
<dbReference type="Pfam" id="PF00919">
    <property type="entry name" value="UPF0004"/>
    <property type="match status" value="1"/>
</dbReference>
<dbReference type="InterPro" id="IPR020612">
    <property type="entry name" value="Methylthiotransferase_CS"/>
</dbReference>
<dbReference type="SMART" id="SM00729">
    <property type="entry name" value="Elp3"/>
    <property type="match status" value="1"/>
</dbReference>
<keyword evidence="7 8" id="KW-0411">Iron-sulfur</keyword>
<dbReference type="InterPro" id="IPR005840">
    <property type="entry name" value="Ribosomal_uS12_MeSTrfase_RimO"/>
</dbReference>
<dbReference type="InterPro" id="IPR038135">
    <property type="entry name" value="Methylthiotransferase_N_sf"/>
</dbReference>
<comment type="cofactor">
    <cofactor evidence="8">
        <name>[4Fe-4S] cluster</name>
        <dbReference type="ChEBI" id="CHEBI:49883"/>
    </cofactor>
    <text evidence="8">Binds 2 [4Fe-4S] clusters. One cluster is coordinated with 3 cysteines and an exchangeable S-adenosyl-L-methionine.</text>
</comment>
<feature type="binding site" evidence="8">
    <location>
        <position position="11"/>
    </location>
    <ligand>
        <name>[4Fe-4S] cluster</name>
        <dbReference type="ChEBI" id="CHEBI:49883"/>
        <label>1</label>
    </ligand>
</feature>
<dbReference type="OrthoDB" id="9805215at2"/>
<protein>
    <recommendedName>
        <fullName evidence="8">Ribosomal protein uS12 methylthiotransferase RimO</fullName>
        <shortName evidence="8">uS12 MTTase</shortName>
        <shortName evidence="8">uS12 methylthiotransferase</shortName>
        <ecNumber evidence="8">2.8.4.4</ecNumber>
    </recommendedName>
    <alternativeName>
        <fullName evidence="8">Ribosomal protein uS12 (aspartate-C(3))-methylthiotransferase</fullName>
    </alternativeName>
    <alternativeName>
        <fullName evidence="8">Ribosome maturation factor RimO</fullName>
    </alternativeName>
</protein>
<dbReference type="Gene3D" id="2.40.50.140">
    <property type="entry name" value="Nucleic acid-binding proteins"/>
    <property type="match status" value="1"/>
</dbReference>
<evidence type="ECO:0000313" key="12">
    <source>
        <dbReference type="Proteomes" id="UP000005496"/>
    </source>
</evidence>
<feature type="binding site" evidence="8">
    <location>
        <position position="145"/>
    </location>
    <ligand>
        <name>[4Fe-4S] cluster</name>
        <dbReference type="ChEBI" id="CHEBI:49883"/>
        <label>2</label>
        <note>4Fe-4S-S-AdoMet</note>
    </ligand>
</feature>
<dbReference type="InterPro" id="IPR013848">
    <property type="entry name" value="Methylthiotransferase_N"/>
</dbReference>
<reference evidence="11" key="1">
    <citation type="submission" date="2010-05" db="EMBL/GenBank/DDBJ databases">
        <title>The draft genome of Desulfonatronospira thiodismutans ASO3-1.</title>
        <authorList>
            <consortium name="US DOE Joint Genome Institute (JGI-PGF)"/>
            <person name="Lucas S."/>
            <person name="Copeland A."/>
            <person name="Lapidus A."/>
            <person name="Cheng J.-F."/>
            <person name="Bruce D."/>
            <person name="Goodwin L."/>
            <person name="Pitluck S."/>
            <person name="Chertkov O."/>
            <person name="Brettin T."/>
            <person name="Detter J.C."/>
            <person name="Han C."/>
            <person name="Land M.L."/>
            <person name="Hauser L."/>
            <person name="Kyrpides N."/>
            <person name="Mikhailova N."/>
            <person name="Muyzer G."/>
            <person name="Woyke T."/>
        </authorList>
    </citation>
    <scope>NUCLEOTIDE SEQUENCE [LARGE SCALE GENOMIC DNA]</scope>
    <source>
        <strain evidence="11">ASO3-1</strain>
    </source>
</reference>
<sequence>MIKVYTHSLGCPKNMVDTENILSGLKEHYFAVDRPFESDVVLINTCAFIRPAVEESLETIFSAAQDVKGLSQRPLLVVTGCLVSRYGTGLGREIPEADMFVPIARQAELPGKILYRLGRKVEAEAPGVRHGPFKSFAYVKISEGCNNRCAFCTIPSIRGKLRSRPEHEVIQEAGHLIDQGAGELVLVSQDSTAYGRDLGCRRGLSSLAEKLAGLEGLLRLRIMYLYPSGLNDGLLARLAELGPPFVPYFDVPLQHANPELLKKMGRPFQQDPMEVIRRIRNYFPGAAIRTTLITGYPGEEERHFRELLEFVRQARVQHLGVFPFYPEEGTRAAGFPGQIPDEVKNERQRLIMQEQKRVSREYLKGFPGESLDILVDDPHPEWPGLYTGRAWFQAPEVDGLTYISGPGVGPGKMVRAEITASHDYDLEALA</sequence>
<gene>
    <name evidence="8" type="primary">rimO</name>
    <name evidence="11" type="ORF">Dthio_PD2440</name>
</gene>
<keyword evidence="6 8" id="KW-0408">Iron</keyword>
<keyword evidence="12" id="KW-1185">Reference proteome</keyword>
<dbReference type="Proteomes" id="UP000005496">
    <property type="component" value="Unassembled WGS sequence"/>
</dbReference>
<dbReference type="SFLD" id="SFLDG01082">
    <property type="entry name" value="B12-binding_domain_containing"/>
    <property type="match status" value="1"/>
</dbReference>
<dbReference type="CDD" id="cd01335">
    <property type="entry name" value="Radical_SAM"/>
    <property type="match status" value="1"/>
</dbReference>
<evidence type="ECO:0000313" key="11">
    <source>
        <dbReference type="EMBL" id="EFI35046.1"/>
    </source>
</evidence>
<keyword evidence="4 8" id="KW-0949">S-adenosyl-L-methionine</keyword>
<evidence type="ECO:0000259" key="10">
    <source>
        <dbReference type="PROSITE" id="PS51918"/>
    </source>
</evidence>
<dbReference type="GO" id="GO:0006400">
    <property type="term" value="P:tRNA modification"/>
    <property type="evidence" value="ECO:0007669"/>
    <property type="project" value="InterPro"/>
</dbReference>
<comment type="catalytic activity">
    <reaction evidence="8">
        <text>L-aspartate(89)-[ribosomal protein uS12]-hydrogen + (sulfur carrier)-SH + AH2 + 2 S-adenosyl-L-methionine = 3-methylsulfanyl-L-aspartate(89)-[ribosomal protein uS12]-hydrogen + (sulfur carrier)-H + 5'-deoxyadenosine + L-methionine + A + S-adenosyl-L-homocysteine + 2 H(+)</text>
        <dbReference type="Rhea" id="RHEA:37087"/>
        <dbReference type="Rhea" id="RHEA-COMP:10460"/>
        <dbReference type="Rhea" id="RHEA-COMP:10461"/>
        <dbReference type="Rhea" id="RHEA-COMP:14737"/>
        <dbReference type="Rhea" id="RHEA-COMP:14739"/>
        <dbReference type="ChEBI" id="CHEBI:13193"/>
        <dbReference type="ChEBI" id="CHEBI:15378"/>
        <dbReference type="ChEBI" id="CHEBI:17319"/>
        <dbReference type="ChEBI" id="CHEBI:17499"/>
        <dbReference type="ChEBI" id="CHEBI:29917"/>
        <dbReference type="ChEBI" id="CHEBI:29961"/>
        <dbReference type="ChEBI" id="CHEBI:57844"/>
        <dbReference type="ChEBI" id="CHEBI:57856"/>
        <dbReference type="ChEBI" id="CHEBI:59789"/>
        <dbReference type="ChEBI" id="CHEBI:64428"/>
        <dbReference type="ChEBI" id="CHEBI:73599"/>
        <dbReference type="EC" id="2.8.4.4"/>
    </reaction>
</comment>
<proteinExistence type="inferred from homology"/>
<keyword evidence="2 8" id="KW-0963">Cytoplasm</keyword>
<dbReference type="InterPro" id="IPR058240">
    <property type="entry name" value="rSAM_sf"/>
</dbReference>
<feature type="binding site" evidence="8">
    <location>
        <position position="46"/>
    </location>
    <ligand>
        <name>[4Fe-4S] cluster</name>
        <dbReference type="ChEBI" id="CHEBI:49883"/>
        <label>1</label>
    </ligand>
</feature>
<dbReference type="eggNOG" id="COG0621">
    <property type="taxonomic scope" value="Bacteria"/>
</dbReference>
<dbReference type="NCBIfam" id="TIGR00089">
    <property type="entry name" value="MiaB/RimO family radical SAM methylthiotransferase"/>
    <property type="match status" value="1"/>
</dbReference>
<dbReference type="GO" id="GO:0103039">
    <property type="term" value="F:protein methylthiotransferase activity"/>
    <property type="evidence" value="ECO:0007669"/>
    <property type="project" value="UniProtKB-EC"/>
</dbReference>
<dbReference type="EMBL" id="ACJN02000002">
    <property type="protein sequence ID" value="EFI35046.1"/>
    <property type="molecule type" value="Genomic_DNA"/>
</dbReference>
<feature type="binding site" evidence="8">
    <location>
        <position position="149"/>
    </location>
    <ligand>
        <name>[4Fe-4S] cluster</name>
        <dbReference type="ChEBI" id="CHEBI:49883"/>
        <label>2</label>
        <note>4Fe-4S-S-AdoMet</note>
    </ligand>
</feature>
<dbReference type="Pfam" id="PF04055">
    <property type="entry name" value="Radical_SAM"/>
    <property type="match status" value="1"/>
</dbReference>
<dbReference type="SFLD" id="SFLDG01061">
    <property type="entry name" value="methylthiotransferase"/>
    <property type="match status" value="1"/>
</dbReference>
<comment type="caution">
    <text evidence="11">The sequence shown here is derived from an EMBL/GenBank/DDBJ whole genome shotgun (WGS) entry which is preliminary data.</text>
</comment>
<evidence type="ECO:0000256" key="4">
    <source>
        <dbReference type="ARBA" id="ARBA00022691"/>
    </source>
</evidence>
<keyword evidence="5 8" id="KW-0479">Metal-binding</keyword>
<feature type="domain" description="MTTase N-terminal" evidence="9">
    <location>
        <begin position="2"/>
        <end position="118"/>
    </location>
</feature>
<dbReference type="InterPro" id="IPR012340">
    <property type="entry name" value="NA-bd_OB-fold"/>
</dbReference>
<organism evidence="11 12">
    <name type="scientific">Desulfonatronospira thiodismutans ASO3-1</name>
    <dbReference type="NCBI Taxonomy" id="555779"/>
    <lineage>
        <taxon>Bacteria</taxon>
        <taxon>Pseudomonadati</taxon>
        <taxon>Thermodesulfobacteriota</taxon>
        <taxon>Desulfovibrionia</taxon>
        <taxon>Desulfovibrionales</taxon>
        <taxon>Desulfonatronovibrionaceae</taxon>
        <taxon>Desulfonatronospira</taxon>
    </lineage>
</organism>
<feature type="domain" description="Radical SAM core" evidence="10">
    <location>
        <begin position="131"/>
        <end position="361"/>
    </location>
</feature>
<evidence type="ECO:0000259" key="9">
    <source>
        <dbReference type="PROSITE" id="PS51449"/>
    </source>
</evidence>
<keyword evidence="1 8" id="KW-0004">4Fe-4S</keyword>
<dbReference type="SUPFAM" id="SSF102114">
    <property type="entry name" value="Radical SAM enzymes"/>
    <property type="match status" value="1"/>
</dbReference>
<dbReference type="PROSITE" id="PS01278">
    <property type="entry name" value="MTTASE_RADICAL"/>
    <property type="match status" value="1"/>
</dbReference>
<dbReference type="Pfam" id="PF18693">
    <property type="entry name" value="TRAM_2"/>
    <property type="match status" value="1"/>
</dbReference>
<dbReference type="InterPro" id="IPR023404">
    <property type="entry name" value="rSAM_horseshoe"/>
</dbReference>
<dbReference type="PROSITE" id="PS51918">
    <property type="entry name" value="RADICAL_SAM"/>
    <property type="match status" value="1"/>
</dbReference>
<dbReference type="InterPro" id="IPR002792">
    <property type="entry name" value="TRAM_dom"/>
</dbReference>
<dbReference type="GO" id="GO:0046872">
    <property type="term" value="F:metal ion binding"/>
    <property type="evidence" value="ECO:0007669"/>
    <property type="project" value="UniProtKB-KW"/>
</dbReference>
<comment type="similarity">
    <text evidence="8">Belongs to the methylthiotransferase family. RimO subfamily.</text>
</comment>
<dbReference type="GO" id="GO:0035599">
    <property type="term" value="F:aspartic acid methylthiotransferase activity"/>
    <property type="evidence" value="ECO:0007669"/>
    <property type="project" value="TreeGrafter"/>
</dbReference>
<evidence type="ECO:0000256" key="8">
    <source>
        <dbReference type="HAMAP-Rule" id="MF_01865"/>
    </source>
</evidence>
<dbReference type="InterPro" id="IPR007197">
    <property type="entry name" value="rSAM"/>
</dbReference>
<dbReference type="InterPro" id="IPR005839">
    <property type="entry name" value="Methylthiotransferase"/>
</dbReference>
<dbReference type="PROSITE" id="PS51449">
    <property type="entry name" value="MTTASE_N"/>
    <property type="match status" value="1"/>
</dbReference>
<comment type="subcellular location">
    <subcellularLocation>
        <location evidence="8">Cytoplasm</location>
    </subcellularLocation>
</comment>
<dbReference type="EC" id="2.8.4.4" evidence="8"/>
<dbReference type="FunFam" id="3.80.30.20:FF:000001">
    <property type="entry name" value="tRNA-2-methylthio-N(6)-dimethylallyladenosine synthase 2"/>
    <property type="match status" value="1"/>
</dbReference>
<dbReference type="GO" id="GO:0051539">
    <property type="term" value="F:4 iron, 4 sulfur cluster binding"/>
    <property type="evidence" value="ECO:0007669"/>
    <property type="project" value="UniProtKB-UniRule"/>
</dbReference>
<dbReference type="NCBIfam" id="TIGR01125">
    <property type="entry name" value="30S ribosomal protein S12 methylthiotransferase RimO"/>
    <property type="match status" value="1"/>
</dbReference>
<dbReference type="RefSeq" id="WP_008870360.1">
    <property type="nucleotide sequence ID" value="NZ_ACJN02000002.1"/>
</dbReference>
<evidence type="ECO:0000256" key="2">
    <source>
        <dbReference type="ARBA" id="ARBA00022490"/>
    </source>
</evidence>
<comment type="function">
    <text evidence="8">Catalyzes the methylthiolation of an aspartic acid residue of ribosomal protein uS12.</text>
</comment>
<dbReference type="Gene3D" id="3.80.30.20">
    <property type="entry name" value="tm_1862 like domain"/>
    <property type="match status" value="1"/>
</dbReference>
<dbReference type="InterPro" id="IPR006638">
    <property type="entry name" value="Elp3/MiaA/NifB-like_rSAM"/>
</dbReference>
<evidence type="ECO:0000256" key="3">
    <source>
        <dbReference type="ARBA" id="ARBA00022679"/>
    </source>
</evidence>
<feature type="binding site" evidence="8">
    <location>
        <position position="81"/>
    </location>
    <ligand>
        <name>[4Fe-4S] cluster</name>
        <dbReference type="ChEBI" id="CHEBI:49883"/>
        <label>1</label>
    </ligand>
</feature>
<evidence type="ECO:0000256" key="5">
    <source>
        <dbReference type="ARBA" id="ARBA00022723"/>
    </source>
</evidence>
<accession>D6SQM0</accession>
<dbReference type="Gene3D" id="3.40.50.12160">
    <property type="entry name" value="Methylthiotransferase, N-terminal domain"/>
    <property type="match status" value="1"/>
</dbReference>
<dbReference type="SFLD" id="SFLDS00029">
    <property type="entry name" value="Radical_SAM"/>
    <property type="match status" value="1"/>
</dbReference>
<dbReference type="HAMAP" id="MF_01865">
    <property type="entry name" value="MTTase_RimO"/>
    <property type="match status" value="1"/>
</dbReference>
<evidence type="ECO:0000256" key="1">
    <source>
        <dbReference type="ARBA" id="ARBA00022485"/>
    </source>
</evidence>
<dbReference type="PANTHER" id="PTHR43837:SF1">
    <property type="entry name" value="RIBOSOMAL PROTEIN US12 METHYLTHIOTRANSFERASE RIMO"/>
    <property type="match status" value="1"/>
</dbReference>
<feature type="binding site" evidence="8">
    <location>
        <position position="152"/>
    </location>
    <ligand>
        <name>[4Fe-4S] cluster</name>
        <dbReference type="ChEBI" id="CHEBI:49883"/>
        <label>2</label>
        <note>4Fe-4S-S-AdoMet</note>
    </ligand>
</feature>
<dbReference type="PANTHER" id="PTHR43837">
    <property type="entry name" value="RIBOSOMAL PROTEIN S12 METHYLTHIOTRANSFERASE RIMO"/>
    <property type="match status" value="1"/>
</dbReference>
<keyword evidence="3 8" id="KW-0808">Transferase</keyword>
<evidence type="ECO:0000256" key="6">
    <source>
        <dbReference type="ARBA" id="ARBA00023004"/>
    </source>
</evidence>
<dbReference type="AlphaFoldDB" id="D6SQM0"/>